<accession>A0A0L8GSC9</accession>
<sequence length="45" mass="5304">MSGSFASVSYLDSSILYLRSKMEFFFCVFWTLDNTIEEFKPCYSL</sequence>
<reference evidence="1" key="1">
    <citation type="submission" date="2015-07" db="EMBL/GenBank/DDBJ databases">
        <title>MeaNS - Measles Nucleotide Surveillance Program.</title>
        <authorList>
            <person name="Tran T."/>
            <person name="Druce J."/>
        </authorList>
    </citation>
    <scope>NUCLEOTIDE SEQUENCE</scope>
    <source>
        <strain evidence="1">UCB-OBI-ISO-001</strain>
        <tissue evidence="1">Gonad</tissue>
    </source>
</reference>
<dbReference type="AlphaFoldDB" id="A0A0L8GSC9"/>
<proteinExistence type="predicted"/>
<organism evidence="1">
    <name type="scientific">Octopus bimaculoides</name>
    <name type="common">California two-spotted octopus</name>
    <dbReference type="NCBI Taxonomy" id="37653"/>
    <lineage>
        <taxon>Eukaryota</taxon>
        <taxon>Metazoa</taxon>
        <taxon>Spiralia</taxon>
        <taxon>Lophotrochozoa</taxon>
        <taxon>Mollusca</taxon>
        <taxon>Cephalopoda</taxon>
        <taxon>Coleoidea</taxon>
        <taxon>Octopodiformes</taxon>
        <taxon>Octopoda</taxon>
        <taxon>Incirrata</taxon>
        <taxon>Octopodidae</taxon>
        <taxon>Octopus</taxon>
    </lineage>
</organism>
<evidence type="ECO:0000313" key="1">
    <source>
        <dbReference type="EMBL" id="KOF79724.1"/>
    </source>
</evidence>
<gene>
    <name evidence="1" type="ORF">OCBIM_22029073mg</name>
</gene>
<name>A0A0L8GSC9_OCTBM</name>
<protein>
    <submittedName>
        <fullName evidence="1">Uncharacterized protein</fullName>
    </submittedName>
</protein>
<dbReference type="EMBL" id="KQ420642">
    <property type="protein sequence ID" value="KOF79724.1"/>
    <property type="molecule type" value="Genomic_DNA"/>
</dbReference>